<dbReference type="InterPro" id="IPR000008">
    <property type="entry name" value="C2_dom"/>
</dbReference>
<evidence type="ECO:0000256" key="1">
    <source>
        <dbReference type="ARBA" id="ARBA00004496"/>
    </source>
</evidence>
<dbReference type="SMART" id="SM00239">
    <property type="entry name" value="C2"/>
    <property type="match status" value="1"/>
</dbReference>
<feature type="domain" description="C2" evidence="6">
    <location>
        <begin position="215"/>
        <end position="332"/>
    </location>
</feature>
<feature type="domain" description="PH" evidence="5">
    <location>
        <begin position="132"/>
        <end position="224"/>
    </location>
</feature>
<dbReference type="RefSeq" id="XP_003285542.1">
    <property type="nucleotide sequence ID" value="XM_003285494.1"/>
</dbReference>
<dbReference type="PROSITE" id="PS50004">
    <property type="entry name" value="C2"/>
    <property type="match status" value="1"/>
</dbReference>
<dbReference type="InterPro" id="IPR035892">
    <property type="entry name" value="C2_domain_sf"/>
</dbReference>
<dbReference type="SUPFAM" id="SSF49562">
    <property type="entry name" value="C2 domain (Calcium/lipid-binding domain, CaLB)"/>
    <property type="match status" value="1"/>
</dbReference>
<keyword evidence="3" id="KW-0963">Cytoplasm</keyword>
<reference evidence="9" key="1">
    <citation type="journal article" date="2011" name="Genome Biol.">
        <title>Comparative genomics of the social amoebae Dictyostelium discoideum and Dictyostelium purpureum.</title>
        <authorList>
            <consortium name="US DOE Joint Genome Institute (JGI-PGF)"/>
            <person name="Sucgang R."/>
            <person name="Kuo A."/>
            <person name="Tian X."/>
            <person name="Salerno W."/>
            <person name="Parikh A."/>
            <person name="Feasley C.L."/>
            <person name="Dalin E."/>
            <person name="Tu H."/>
            <person name="Huang E."/>
            <person name="Barry K."/>
            <person name="Lindquist E."/>
            <person name="Shapiro H."/>
            <person name="Bruce D."/>
            <person name="Schmutz J."/>
            <person name="Salamov A."/>
            <person name="Fey P."/>
            <person name="Gaudet P."/>
            <person name="Anjard C."/>
            <person name="Babu M.M."/>
            <person name="Basu S."/>
            <person name="Bushmanova Y."/>
            <person name="van der Wel H."/>
            <person name="Katoh-Kurasawa M."/>
            <person name="Dinh C."/>
            <person name="Coutinho P.M."/>
            <person name="Saito T."/>
            <person name="Elias M."/>
            <person name="Schaap P."/>
            <person name="Kay R.R."/>
            <person name="Henrissat B."/>
            <person name="Eichinger L."/>
            <person name="Rivero F."/>
            <person name="Putnam N.H."/>
            <person name="West C.M."/>
            <person name="Loomis W.F."/>
            <person name="Chisholm R.L."/>
            <person name="Shaulsky G."/>
            <person name="Strassmann J.E."/>
            <person name="Queller D.C."/>
            <person name="Kuspa A."/>
            <person name="Grigoriev I.V."/>
        </authorList>
    </citation>
    <scope>NUCLEOTIDE SEQUENCE [LARGE SCALE GENOMIC DNA]</scope>
    <source>
        <strain evidence="9">QSDP1</strain>
    </source>
</reference>
<dbReference type="SMART" id="SM00324">
    <property type="entry name" value="RhoGAP"/>
    <property type="match status" value="1"/>
</dbReference>
<dbReference type="KEGG" id="dpp:DICPUDRAFT_149424"/>
<gene>
    <name evidence="8" type="ORF">DICPUDRAFT_149424</name>
</gene>
<dbReference type="PRINTS" id="PR00360">
    <property type="entry name" value="C2DOMAIN"/>
</dbReference>
<dbReference type="PROSITE" id="PS50238">
    <property type="entry name" value="RHOGAP"/>
    <property type="match status" value="1"/>
</dbReference>
<dbReference type="SUPFAM" id="SSF48350">
    <property type="entry name" value="GTPase activation domain, GAP"/>
    <property type="match status" value="1"/>
</dbReference>
<dbReference type="eggNOG" id="KOG1032">
    <property type="taxonomic scope" value="Eukaryota"/>
</dbReference>
<evidence type="ECO:0000256" key="2">
    <source>
        <dbReference type="ARBA" id="ARBA00022468"/>
    </source>
</evidence>
<evidence type="ECO:0000313" key="8">
    <source>
        <dbReference type="EMBL" id="EGC37971.1"/>
    </source>
</evidence>
<dbReference type="InterPro" id="IPR001849">
    <property type="entry name" value="PH_domain"/>
</dbReference>
<dbReference type="InterPro" id="IPR050729">
    <property type="entry name" value="Rho-GAP"/>
</dbReference>
<organism evidence="8 9">
    <name type="scientific">Dictyostelium purpureum</name>
    <name type="common">Slime mold</name>
    <dbReference type="NCBI Taxonomy" id="5786"/>
    <lineage>
        <taxon>Eukaryota</taxon>
        <taxon>Amoebozoa</taxon>
        <taxon>Evosea</taxon>
        <taxon>Eumycetozoa</taxon>
        <taxon>Dictyostelia</taxon>
        <taxon>Dictyosteliales</taxon>
        <taxon>Dictyosteliaceae</taxon>
        <taxon>Dictyostelium</taxon>
    </lineage>
</organism>
<dbReference type="VEuPathDB" id="AmoebaDB:DICPUDRAFT_149424"/>
<dbReference type="SMART" id="SM00233">
    <property type="entry name" value="PH"/>
    <property type="match status" value="1"/>
</dbReference>
<dbReference type="PANTHER" id="PTHR23176:SF130">
    <property type="entry name" value="RHO GTPASE-ACTIVATING PROTEIN GACEE"/>
    <property type="match status" value="1"/>
</dbReference>
<evidence type="ECO:0000259" key="5">
    <source>
        <dbReference type="PROSITE" id="PS50003"/>
    </source>
</evidence>
<comment type="function">
    <text evidence="4">Rho GTPase-activating protein involved in the signal transduction pathway.</text>
</comment>
<dbReference type="Gene3D" id="1.10.555.10">
    <property type="entry name" value="Rho GTPase activation protein"/>
    <property type="match status" value="1"/>
</dbReference>
<evidence type="ECO:0000256" key="3">
    <source>
        <dbReference type="ARBA" id="ARBA00022490"/>
    </source>
</evidence>
<dbReference type="AlphaFoldDB" id="F0ZDP7"/>
<keyword evidence="9" id="KW-1185">Reference proteome</keyword>
<comment type="subcellular location">
    <subcellularLocation>
        <location evidence="1">Cytoplasm</location>
    </subcellularLocation>
</comment>
<dbReference type="Gene3D" id="2.60.40.150">
    <property type="entry name" value="C2 domain"/>
    <property type="match status" value="1"/>
</dbReference>
<evidence type="ECO:0000259" key="7">
    <source>
        <dbReference type="PROSITE" id="PS50238"/>
    </source>
</evidence>
<proteinExistence type="predicted"/>
<evidence type="ECO:0000313" key="9">
    <source>
        <dbReference type="Proteomes" id="UP000001064"/>
    </source>
</evidence>
<dbReference type="GO" id="GO:0005737">
    <property type="term" value="C:cytoplasm"/>
    <property type="evidence" value="ECO:0000318"/>
    <property type="project" value="GO_Central"/>
</dbReference>
<dbReference type="CDD" id="cd00030">
    <property type="entry name" value="C2"/>
    <property type="match status" value="1"/>
</dbReference>
<name>F0ZDP7_DICPU</name>
<keyword evidence="2" id="KW-0343">GTPase activation</keyword>
<protein>
    <submittedName>
        <fullName evidence="8">Uncharacterized protein</fullName>
    </submittedName>
</protein>
<evidence type="ECO:0000259" key="6">
    <source>
        <dbReference type="PROSITE" id="PS50004"/>
    </source>
</evidence>
<dbReference type="InterPro" id="IPR000198">
    <property type="entry name" value="RhoGAP_dom"/>
</dbReference>
<dbReference type="InterPro" id="IPR008936">
    <property type="entry name" value="Rho_GTPase_activation_prot"/>
</dbReference>
<dbReference type="FunCoup" id="F0ZDP7">
    <property type="interactions" value="99"/>
</dbReference>
<dbReference type="InterPro" id="IPR011993">
    <property type="entry name" value="PH-like_dom_sf"/>
</dbReference>
<dbReference type="PANTHER" id="PTHR23176">
    <property type="entry name" value="RHO/RAC/CDC GTPASE-ACTIVATING PROTEIN"/>
    <property type="match status" value="1"/>
</dbReference>
<dbReference type="OMA" id="FRICGNS"/>
<dbReference type="EMBL" id="GL870987">
    <property type="protein sequence ID" value="EGC37971.1"/>
    <property type="molecule type" value="Genomic_DNA"/>
</dbReference>
<dbReference type="Gene3D" id="2.30.29.30">
    <property type="entry name" value="Pleckstrin-homology domain (PH domain)/Phosphotyrosine-binding domain (PTB)"/>
    <property type="match status" value="1"/>
</dbReference>
<dbReference type="Pfam" id="PF00169">
    <property type="entry name" value="PH"/>
    <property type="match status" value="1"/>
</dbReference>
<dbReference type="SUPFAM" id="SSF50729">
    <property type="entry name" value="PH domain-like"/>
    <property type="match status" value="1"/>
</dbReference>
<dbReference type="FunFam" id="1.10.555.10:FF:000045">
    <property type="entry name" value="RhoGAP domain containing protein"/>
    <property type="match status" value="1"/>
</dbReference>
<sequence length="561" mass="64159">MELCTTNIQCLGIKDSAHKKKIFNSSSNTKVLEFQVRYENPENDEDKPPSEPIIFQTTQSAINKLITEIYNVNLPLSNFSIGSSSALSDISLLCQCISSTPKIQKSLAFVNFIETENNLCKSSTFLYEFIKDSNISGVLTKTKNKNKRTKKERLCAIKYNRILYYFSNNDKKCKGLKFLDDCKVLGKSFNTFQLSFGSNETYLFTTPTTEECEKWVSTINSCIEHIQKSTFQVSGQVQGTLVRGRNLAIKDIGGLSDPFAIIKAERQQYKSHTIYKTLNPTYNENFHFDISKHNSYLYLFLWDEDKFKTDFMGEIIVPLSALPANQEVQLWLPLAPRNSKDKVSGDLLLKLRYFYAPDTLEVSPNAIYGNSLESLKNRPNVCKNSVPIILYQFIEFFEKHGLNEEGIFRICGNSIEIKSIKSQIDQNFESVIFNAPSVHAFAGAFKLFFRELPEPLFTFAQYDNFINLSKQKNFEIQAVIDIMKTFPQSHIATLKLILPFFKKISDNINTNLMGNYNLSIVFGPALLRPQVEDNTNLMEMIVVNEITKFIFDNSQQILKSL</sequence>
<feature type="domain" description="Rho-GAP" evidence="7">
    <location>
        <begin position="370"/>
        <end position="558"/>
    </location>
</feature>
<dbReference type="Pfam" id="PF00168">
    <property type="entry name" value="C2"/>
    <property type="match status" value="1"/>
</dbReference>
<evidence type="ECO:0000256" key="4">
    <source>
        <dbReference type="ARBA" id="ARBA00037092"/>
    </source>
</evidence>
<accession>F0ZDP7</accession>
<dbReference type="Proteomes" id="UP000001064">
    <property type="component" value="Unassembled WGS sequence"/>
</dbReference>
<dbReference type="GO" id="GO:0007264">
    <property type="term" value="P:small GTPase-mediated signal transduction"/>
    <property type="evidence" value="ECO:0000318"/>
    <property type="project" value="GO_Central"/>
</dbReference>
<dbReference type="CDD" id="cd00821">
    <property type="entry name" value="PH"/>
    <property type="match status" value="1"/>
</dbReference>
<dbReference type="InParanoid" id="F0ZDP7"/>
<dbReference type="GO" id="GO:0005096">
    <property type="term" value="F:GTPase activator activity"/>
    <property type="evidence" value="ECO:0000318"/>
    <property type="project" value="GO_Central"/>
</dbReference>
<dbReference type="PROSITE" id="PS50003">
    <property type="entry name" value="PH_DOMAIN"/>
    <property type="match status" value="1"/>
</dbReference>
<dbReference type="OrthoDB" id="79452at2759"/>
<dbReference type="eggNOG" id="KOG1450">
    <property type="taxonomic scope" value="Eukaryota"/>
</dbReference>
<dbReference type="CDD" id="cd00159">
    <property type="entry name" value="RhoGAP"/>
    <property type="match status" value="1"/>
</dbReference>
<dbReference type="STRING" id="5786.F0ZDP7"/>
<dbReference type="Pfam" id="PF00620">
    <property type="entry name" value="RhoGAP"/>
    <property type="match status" value="1"/>
</dbReference>
<dbReference type="GeneID" id="10503047"/>
<dbReference type="GO" id="GO:0005886">
    <property type="term" value="C:plasma membrane"/>
    <property type="evidence" value="ECO:0000318"/>
    <property type="project" value="GO_Central"/>
</dbReference>